<dbReference type="GO" id="GO:0000224">
    <property type="term" value="F:peptide-N4-(N-acetyl-beta-glucosaminyl)asparagine amidase activity"/>
    <property type="evidence" value="ECO:0007669"/>
    <property type="project" value="TreeGrafter"/>
</dbReference>
<organism evidence="4 5">
    <name type="scientific">Moniliophthora roreri</name>
    <name type="common">Frosty pod rot fungus</name>
    <name type="synonym">Monilia roreri</name>
    <dbReference type="NCBI Taxonomy" id="221103"/>
    <lineage>
        <taxon>Eukaryota</taxon>
        <taxon>Fungi</taxon>
        <taxon>Dikarya</taxon>
        <taxon>Basidiomycota</taxon>
        <taxon>Agaricomycotina</taxon>
        <taxon>Agaricomycetes</taxon>
        <taxon>Agaricomycetidae</taxon>
        <taxon>Agaricales</taxon>
        <taxon>Marasmiineae</taxon>
        <taxon>Marasmiaceae</taxon>
        <taxon>Moniliophthora</taxon>
    </lineage>
</organism>
<feature type="chain" id="PRO_5006902433" evidence="1">
    <location>
        <begin position="21"/>
        <end position="737"/>
    </location>
</feature>
<dbReference type="GO" id="GO:0005975">
    <property type="term" value="P:carbohydrate metabolic process"/>
    <property type="evidence" value="ECO:0007669"/>
    <property type="project" value="InterPro"/>
</dbReference>
<gene>
    <name evidence="4" type="ORF">WG66_2727</name>
</gene>
<comment type="caution">
    <text evidence="4">The sequence shown here is derived from an EMBL/GenBank/DDBJ whole genome shotgun (WGS) entry which is preliminary data.</text>
</comment>
<proteinExistence type="predicted"/>
<evidence type="ECO:0000259" key="2">
    <source>
        <dbReference type="Pfam" id="PF07971"/>
    </source>
</evidence>
<dbReference type="Gene3D" id="1.20.1050.60">
    <property type="entry name" value="alpha-1,2-mannosidase"/>
    <property type="match status" value="1"/>
</dbReference>
<protein>
    <submittedName>
        <fullName evidence="4">Putative alpha-1,2-mannosidase</fullName>
    </submittedName>
</protein>
<dbReference type="Pfam" id="PF07971">
    <property type="entry name" value="Glyco_hydro_92"/>
    <property type="match status" value="1"/>
</dbReference>
<dbReference type="Gene3D" id="1.20.1610.10">
    <property type="entry name" value="alpha-1,2-mannosidases domains"/>
    <property type="match status" value="1"/>
</dbReference>
<dbReference type="NCBIfam" id="TIGR01180">
    <property type="entry name" value="aman2_put"/>
    <property type="match status" value="1"/>
</dbReference>
<dbReference type="Gene3D" id="2.70.98.10">
    <property type="match status" value="1"/>
</dbReference>
<dbReference type="eggNOG" id="ENOG502QU8M">
    <property type="taxonomic scope" value="Eukaryota"/>
</dbReference>
<dbReference type="AlphaFoldDB" id="A0A0W0G841"/>
<dbReference type="GO" id="GO:0005634">
    <property type="term" value="C:nucleus"/>
    <property type="evidence" value="ECO:0007669"/>
    <property type="project" value="TreeGrafter"/>
</dbReference>
<evidence type="ECO:0000256" key="1">
    <source>
        <dbReference type="SAM" id="SignalP"/>
    </source>
</evidence>
<dbReference type="InterPro" id="IPR014718">
    <property type="entry name" value="GH-type_carb-bd"/>
</dbReference>
<dbReference type="Proteomes" id="UP000054988">
    <property type="component" value="Unassembled WGS sequence"/>
</dbReference>
<dbReference type="InterPro" id="IPR012939">
    <property type="entry name" value="Glyco_hydro_92"/>
</dbReference>
<dbReference type="Gene3D" id="3.30.2080.10">
    <property type="entry name" value="GH92 mannosidase domain"/>
    <property type="match status" value="1"/>
</dbReference>
<evidence type="ECO:0000313" key="4">
    <source>
        <dbReference type="EMBL" id="KTB44721.1"/>
    </source>
</evidence>
<evidence type="ECO:0000313" key="5">
    <source>
        <dbReference type="Proteomes" id="UP000054988"/>
    </source>
</evidence>
<dbReference type="InterPro" id="IPR008928">
    <property type="entry name" value="6-hairpin_glycosidase_sf"/>
</dbReference>
<dbReference type="InterPro" id="IPR041371">
    <property type="entry name" value="GH92_N"/>
</dbReference>
<evidence type="ECO:0000259" key="3">
    <source>
        <dbReference type="Pfam" id="PF17678"/>
    </source>
</evidence>
<dbReference type="GO" id="GO:0005829">
    <property type="term" value="C:cytosol"/>
    <property type="evidence" value="ECO:0007669"/>
    <property type="project" value="TreeGrafter"/>
</dbReference>
<name>A0A0W0G841_MONRR</name>
<dbReference type="SUPFAM" id="SSF48208">
    <property type="entry name" value="Six-hairpin glycosidases"/>
    <property type="match status" value="1"/>
</dbReference>
<dbReference type="InterPro" id="IPR005887">
    <property type="entry name" value="GH92_a_mannosidase_put"/>
</dbReference>
<sequence length="737" mass="81817">MNALFLLTLLLPFTKNVSQAQETAQTALSLQSTDFVNPLIGTTGPIPDSSGGMIPSVSYPFGTVRWVVQNQKNFVSATPFNYSTSDKVHGFIGTRQPAVWMGENAPIGIVPGISTGTEAVKTDWDARAMDKVADSEEFGIGHYAVRLDGGNDTTIQVNMSATSKAAHFVFNFTIYDAKANVRPYIWIPVARESVKYYPGDIYEPYFPNGTVNIVSLKAGIEICGSSDEFDDLMLVPISVQLNARNFRGWFCARFNFTTSGGYDYGVTQGKGIHEGALEGQGTELGAYVRFPSNVTWVEVRIGTSMISASQARYNLEDEIPEGQAIDDTRRMANTKWAEKLGRFEVETTAEDVKMIFYTSVWRGMQYPYEVAESSSDSKKHYYSAFTNSVHEGESYSGYSIWDTYRATWALQLLFAPERIPGMVRSMLHDFNEGGWLPMWKNIAETNIMVGTHADSLLGEAVRKGFDEMVFSDTELHTIWDAVWKDCTVPPVNDSTTRYTDRQTGVDFEVRAGLSTFYDDEGRGWVADDIHSESASRTLDYAYDDHAAYVLSAHLPPRITSSTTFPNGTAVANVTQFLKIRAMNRPWVLWNDDASSDSGTKGFVEAKLSNGSWSGPTNGFTEGDRFVYSLSMVHAIPELIRRRGGSAAFVASLDEFFEGGKVDFRNEPSHHTPYLYTLAGAPEKSAHWIREMARKNYNNTPNGLSGNEDCGQMSAWYIWSAMGFYPVNPVSGEYVVGS</sequence>
<dbReference type="Pfam" id="PF17678">
    <property type="entry name" value="Glyco_hydro_92N"/>
    <property type="match status" value="1"/>
</dbReference>
<dbReference type="EMBL" id="LATX01000871">
    <property type="protein sequence ID" value="KTB44721.1"/>
    <property type="molecule type" value="Genomic_DNA"/>
</dbReference>
<feature type="signal peptide" evidence="1">
    <location>
        <begin position="1"/>
        <end position="20"/>
    </location>
</feature>
<feature type="domain" description="Glycosyl hydrolase family 92 N-terminal" evidence="3">
    <location>
        <begin position="35"/>
        <end position="304"/>
    </location>
</feature>
<dbReference type="GO" id="GO:0006516">
    <property type="term" value="P:glycoprotein catabolic process"/>
    <property type="evidence" value="ECO:0007669"/>
    <property type="project" value="TreeGrafter"/>
</dbReference>
<keyword evidence="1" id="KW-0732">Signal</keyword>
<dbReference type="PANTHER" id="PTHR12143:SF43">
    <property type="entry name" value="PUTATIVE-RELATED"/>
    <property type="match status" value="1"/>
</dbReference>
<dbReference type="GO" id="GO:0030246">
    <property type="term" value="F:carbohydrate binding"/>
    <property type="evidence" value="ECO:0007669"/>
    <property type="project" value="InterPro"/>
</dbReference>
<reference evidence="4 5" key="1">
    <citation type="submission" date="2015-12" db="EMBL/GenBank/DDBJ databases">
        <title>Draft genome sequence of Moniliophthora roreri, the causal agent of frosty pod rot of cacao.</title>
        <authorList>
            <person name="Aime M.C."/>
            <person name="Diaz-Valderrama J.R."/>
            <person name="Kijpornyongpan T."/>
            <person name="Phillips-Mora W."/>
        </authorList>
    </citation>
    <scope>NUCLEOTIDE SEQUENCE [LARGE SCALE GENOMIC DNA]</scope>
    <source>
        <strain evidence="4 5">MCA 2952</strain>
    </source>
</reference>
<accession>A0A0W0G841</accession>
<feature type="domain" description="Glycosyl hydrolase family 92" evidence="2">
    <location>
        <begin position="310"/>
        <end position="737"/>
    </location>
</feature>
<dbReference type="InterPro" id="IPR050883">
    <property type="entry name" value="PNGase"/>
</dbReference>
<dbReference type="PANTHER" id="PTHR12143">
    <property type="entry name" value="PEPTIDE N-GLYCANASE PNGASE -RELATED"/>
    <property type="match status" value="1"/>
</dbReference>